<dbReference type="Proteomes" id="UP000053660">
    <property type="component" value="Unassembled WGS sequence"/>
</dbReference>
<name>A0A0B1TT41_OESDE</name>
<evidence type="ECO:0000313" key="2">
    <source>
        <dbReference type="Proteomes" id="UP000053660"/>
    </source>
</evidence>
<gene>
    <name evidence="1" type="ORF">OESDEN_01440</name>
</gene>
<dbReference type="OrthoDB" id="5850908at2759"/>
<proteinExistence type="predicted"/>
<dbReference type="AlphaFoldDB" id="A0A0B1TT41"/>
<dbReference type="EMBL" id="KN549296">
    <property type="protein sequence ID" value="KHJ98585.1"/>
    <property type="molecule type" value="Genomic_DNA"/>
</dbReference>
<evidence type="ECO:0000313" key="1">
    <source>
        <dbReference type="EMBL" id="KHJ98585.1"/>
    </source>
</evidence>
<reference evidence="1 2" key="1">
    <citation type="submission" date="2014-03" db="EMBL/GenBank/DDBJ databases">
        <title>Draft genome of the hookworm Oesophagostomum dentatum.</title>
        <authorList>
            <person name="Mitreva M."/>
        </authorList>
    </citation>
    <scope>NUCLEOTIDE SEQUENCE [LARGE SCALE GENOMIC DNA]</scope>
    <source>
        <strain evidence="1 2">OD-Hann</strain>
    </source>
</reference>
<organism evidence="1 2">
    <name type="scientific">Oesophagostomum dentatum</name>
    <name type="common">Nodular worm</name>
    <dbReference type="NCBI Taxonomy" id="61180"/>
    <lineage>
        <taxon>Eukaryota</taxon>
        <taxon>Metazoa</taxon>
        <taxon>Ecdysozoa</taxon>
        <taxon>Nematoda</taxon>
        <taxon>Chromadorea</taxon>
        <taxon>Rhabditida</taxon>
        <taxon>Rhabditina</taxon>
        <taxon>Rhabditomorpha</taxon>
        <taxon>Strongyloidea</taxon>
        <taxon>Strongylidae</taxon>
        <taxon>Oesophagostomum</taxon>
    </lineage>
</organism>
<accession>A0A0B1TT41</accession>
<keyword evidence="2" id="KW-1185">Reference proteome</keyword>
<sequence>MNIMEFAPANRLQRWKLILLGYDFNLEYQKTTEFGQADALSRLIPPRQAQTEDVVIAKIEQDVLAVQNATVEALPVTKV</sequence>
<protein>
    <submittedName>
        <fullName evidence="1">Uncharacterized protein</fullName>
    </submittedName>
</protein>